<feature type="signal peptide" evidence="1">
    <location>
        <begin position="1"/>
        <end position="20"/>
    </location>
</feature>
<evidence type="ECO:0000256" key="1">
    <source>
        <dbReference type="SAM" id="SignalP"/>
    </source>
</evidence>
<evidence type="ECO:0000313" key="2">
    <source>
        <dbReference type="EMBL" id="GIL29776.1"/>
    </source>
</evidence>
<dbReference type="AlphaFoldDB" id="A0A8J4AEE2"/>
<evidence type="ECO:0008006" key="4">
    <source>
        <dbReference type="Google" id="ProtNLM"/>
    </source>
</evidence>
<dbReference type="EMBL" id="BOPO01000107">
    <property type="protein sequence ID" value="GIL29776.1"/>
    <property type="molecule type" value="Genomic_DNA"/>
</dbReference>
<sequence length="538" mass="57279">MRKRIQFAMAAVVAITAALAATVPAGATATVPAGATATVPASATAGATAGDTPTFHDSFDGAHDADPGYGLNDGLADRQGTGGVTYTRVSGLWNTGTAPRPWYSQVNHPEHADTLSFFQGTSAVRMDAPVVATDDATSVSATLTPVVGSTTSGAWSSIVLSHDARSWGYVSNADVDLSVLVRSDGSVQVFQAGTLVRNLPDFASGGTYRVRLSVAGQTLHLSVDDATTTVPLPAAVPDRTWLYLGRYGSNETDVSTVDDLAAGAVDSTALRRPAGSHLRYTGYFAARQTRDGGNHLDEVAGRSNLDFVTISDADKYRPEELEHCAPKSCVVYTGNEFFQCSSTACPLYPNAADRWATLAEQVRPYLDRIAAFSVLDEPYWRHASYDDVATSASLVKKTYPDLPVLLNEAGPAVTDTFRVPDQVDWVAFDWYCQSPTRIDATLDTLERQVPDRPGRELFLFAEATPICAGQTDQSVAAGLDRYRRIAEAHPRVAGLLLFGPWTGVGPDSPGPGKPTPSQYPLSTDAQERLAARILGDTN</sequence>
<gene>
    <name evidence="2" type="ORF">NUM_50300</name>
</gene>
<evidence type="ECO:0000313" key="3">
    <source>
        <dbReference type="Proteomes" id="UP000614996"/>
    </source>
</evidence>
<proteinExistence type="predicted"/>
<keyword evidence="1" id="KW-0732">Signal</keyword>
<keyword evidence="3" id="KW-1185">Reference proteome</keyword>
<protein>
    <recommendedName>
        <fullName evidence="4">GH26 domain-containing protein</fullName>
    </recommendedName>
</protein>
<accession>A0A8J4AEE2</accession>
<organism evidence="2 3">
    <name type="scientific">Actinocatenispora comari</name>
    <dbReference type="NCBI Taxonomy" id="2807577"/>
    <lineage>
        <taxon>Bacteria</taxon>
        <taxon>Bacillati</taxon>
        <taxon>Actinomycetota</taxon>
        <taxon>Actinomycetes</taxon>
        <taxon>Micromonosporales</taxon>
        <taxon>Micromonosporaceae</taxon>
        <taxon>Actinocatenispora</taxon>
    </lineage>
</organism>
<name>A0A8J4AEE2_9ACTN</name>
<dbReference type="InterPro" id="IPR017853">
    <property type="entry name" value="GH"/>
</dbReference>
<dbReference type="SUPFAM" id="SSF51445">
    <property type="entry name" value="(Trans)glycosidases"/>
    <property type="match status" value="1"/>
</dbReference>
<feature type="chain" id="PRO_5038701309" description="GH26 domain-containing protein" evidence="1">
    <location>
        <begin position="21"/>
        <end position="538"/>
    </location>
</feature>
<reference evidence="3" key="1">
    <citation type="journal article" date="2021" name="Int. J. Syst. Evol. Microbiol.">
        <title>Actinocatenispora comari sp. nov., an endophytic actinomycete isolated from aerial parts of Comarum salesowianum.</title>
        <authorList>
            <person name="Oyunbileg N."/>
            <person name="Iizaka Y."/>
            <person name="Hamada M."/>
            <person name="Davaapurev B.O."/>
            <person name="Fukumoto A."/>
            <person name="Tsetseg B."/>
            <person name="Kato F."/>
            <person name="Tamura T."/>
            <person name="Batkhuu J."/>
            <person name="Anzai Y."/>
        </authorList>
    </citation>
    <scope>NUCLEOTIDE SEQUENCE [LARGE SCALE GENOMIC DNA]</scope>
    <source>
        <strain evidence="3">NUM-2625</strain>
    </source>
</reference>
<dbReference type="RefSeq" id="WP_207127437.1">
    <property type="nucleotide sequence ID" value="NZ_BOPO01000107.1"/>
</dbReference>
<dbReference type="Proteomes" id="UP000614996">
    <property type="component" value="Unassembled WGS sequence"/>
</dbReference>
<comment type="caution">
    <text evidence="2">The sequence shown here is derived from an EMBL/GenBank/DDBJ whole genome shotgun (WGS) entry which is preliminary data.</text>
</comment>